<feature type="compositionally biased region" description="Basic and acidic residues" evidence="1">
    <location>
        <begin position="193"/>
        <end position="202"/>
    </location>
</feature>
<feature type="compositionally biased region" description="Polar residues" evidence="1">
    <location>
        <begin position="401"/>
        <end position="416"/>
    </location>
</feature>
<sequence length="611" mass="66905">MPRPKRTKVAPSAPAPRVRKPTKTAPPIASTPAITKAPFNDLYDVSDNGEEIIESARHARKSKVEGKAVARSLREAALHSRDSDSKEGGHEEYRREVGQRASEEPVEESLLPEIDLESSSPAMEAGRKDRYTSACEKSMVAIGNFKRRPRQPSILGRGTGRARSSSLDSNMAEGTGLVSVGKKTTSTMVMSNYKREPKERSMRQNARSVAPSSMALEMEEEAVARDGSAKDSSLNRRERERSVLRTVQKVRQDQPLDYDDDDEDFNPEDESTPLNLSKTRDLASSSAASSANSRKRKLSTVQAPRSSPPLISPKDVEADEAIPATYPSSYEQERENAEPSPEPIRLSIEARSETPEVLSETMAPPQSSSSIPPSPELPSRVQRAPSRGRRSLRGRTPPPRTQDSPISSPPSLTHSPNRPVHVFAAPSRKAQRIAPPPSTFSTAQLQALLPRRRTRNAARDPFDIPSSEDEVDVSGLAPGDDELSHLNVHARARRQASVRARTPAPVKKGAKVNKLTPKQKDSTVTRTYGAARAVAISDKENDAGVGDELDPDDSLAPIPDDEENGNSENSQELEQRVGKELKQAAKKFQEVDKWELEFEDITASSSPPDAR</sequence>
<feature type="region of interest" description="Disordered" evidence="1">
    <location>
        <begin position="74"/>
        <end position="581"/>
    </location>
</feature>
<proteinExistence type="predicted"/>
<dbReference type="EMBL" id="JAUBYV010000006">
    <property type="protein sequence ID" value="KAK2626041.1"/>
    <property type="molecule type" value="Genomic_DNA"/>
</dbReference>
<dbReference type="AlphaFoldDB" id="A0AAD9WE95"/>
<reference evidence="2" key="1">
    <citation type="submission" date="2023-06" db="EMBL/GenBank/DDBJ databases">
        <title>Draft genome of Marssonina rosae.</title>
        <authorList>
            <person name="Cheng Q."/>
        </authorList>
    </citation>
    <scope>NUCLEOTIDE SEQUENCE</scope>
    <source>
        <strain evidence="2">R4</strain>
    </source>
</reference>
<organism evidence="2 3">
    <name type="scientific">Diplocarpon rosae</name>
    <dbReference type="NCBI Taxonomy" id="946125"/>
    <lineage>
        <taxon>Eukaryota</taxon>
        <taxon>Fungi</taxon>
        <taxon>Dikarya</taxon>
        <taxon>Ascomycota</taxon>
        <taxon>Pezizomycotina</taxon>
        <taxon>Leotiomycetes</taxon>
        <taxon>Helotiales</taxon>
        <taxon>Drepanopezizaceae</taxon>
        <taxon>Diplocarpon</taxon>
    </lineage>
</organism>
<comment type="caution">
    <text evidence="2">The sequence shown here is derived from an EMBL/GenBank/DDBJ whole genome shotgun (WGS) entry which is preliminary data.</text>
</comment>
<dbReference type="Proteomes" id="UP001285354">
    <property type="component" value="Unassembled WGS sequence"/>
</dbReference>
<name>A0AAD9WE95_9HELO</name>
<evidence type="ECO:0000313" key="2">
    <source>
        <dbReference type="EMBL" id="KAK2626041.1"/>
    </source>
</evidence>
<keyword evidence="3" id="KW-1185">Reference proteome</keyword>
<feature type="compositionally biased region" description="Low complexity" evidence="1">
    <location>
        <begin position="283"/>
        <end position="292"/>
    </location>
</feature>
<evidence type="ECO:0000256" key="1">
    <source>
        <dbReference type="SAM" id="MobiDB-lite"/>
    </source>
</evidence>
<feature type="region of interest" description="Disordered" evidence="1">
    <location>
        <begin position="1"/>
        <end position="41"/>
    </location>
</feature>
<feature type="compositionally biased region" description="Acidic residues" evidence="1">
    <location>
        <begin position="545"/>
        <end position="565"/>
    </location>
</feature>
<feature type="compositionally biased region" description="Basic and acidic residues" evidence="1">
    <location>
        <begin position="222"/>
        <end position="243"/>
    </location>
</feature>
<feature type="compositionally biased region" description="Basic and acidic residues" evidence="1">
    <location>
        <begin position="74"/>
        <end position="103"/>
    </location>
</feature>
<accession>A0AAD9WE95</accession>
<gene>
    <name evidence="2" type="ORF">QTJ16_004303</name>
</gene>
<protein>
    <submittedName>
        <fullName evidence="2">Uncharacterized protein</fullName>
    </submittedName>
</protein>
<feature type="compositionally biased region" description="Acidic residues" evidence="1">
    <location>
        <begin position="256"/>
        <end position="271"/>
    </location>
</feature>
<evidence type="ECO:0000313" key="3">
    <source>
        <dbReference type="Proteomes" id="UP001285354"/>
    </source>
</evidence>